<reference evidence="7" key="1">
    <citation type="submission" date="2019-08" db="EMBL/GenBank/DDBJ databases">
        <authorList>
            <person name="Kucharzyk K."/>
            <person name="Murdoch R.W."/>
            <person name="Higgins S."/>
            <person name="Loffler F."/>
        </authorList>
    </citation>
    <scope>NUCLEOTIDE SEQUENCE</scope>
</reference>
<dbReference type="Gene3D" id="3.30.70.890">
    <property type="entry name" value="GHMP kinase, C-terminal domain"/>
    <property type="match status" value="1"/>
</dbReference>
<dbReference type="GO" id="GO:0004335">
    <property type="term" value="F:galactokinase activity"/>
    <property type="evidence" value="ECO:0007669"/>
    <property type="project" value="UniProtKB-EC"/>
</dbReference>
<dbReference type="InterPro" id="IPR020568">
    <property type="entry name" value="Ribosomal_Su5_D2-typ_SF"/>
</dbReference>
<sequence>MPQTLEKHFKTLYPWAESSDIHTSYAPYRVCPLGAHIDHQYGIITGFALDKGVTLRFLLSTDGAVNLDSLNFPEHVSFDLGNIGQKQGNWGDYAKGAAFALSQKYQLRNGIKGVVRGTLPVGGLSSSAAVVLCYLNALCLANDITLSPSELIKTALFAENGYVGINVGKLDQSCEVLCKKHHLLALDTKDDSYTLIPAPDTLGRFEIAIFYSGVSRVLGSGYNTRVDEAKSAAYSLKALSGMEYGLYKDTRLRDVPPLVYEEYRDRLPLVFAKRAQHYYTEMDRVEKGIEAWKRGDLQEFGKLVFASGYSSIHAWETGSPELKAIYEITEHVQGIYGCRFSGAGFKGCCMALIDPACKKEIEEQVTREYLQLFPQYKDLFSVHFCNTDDGVRVE</sequence>
<dbReference type="PRINTS" id="PR00959">
    <property type="entry name" value="MEVGALKINASE"/>
</dbReference>
<name>A0A645BBP5_9ZZZZ</name>
<dbReference type="InterPro" id="IPR036554">
    <property type="entry name" value="GHMP_kinase_C_sf"/>
</dbReference>
<dbReference type="InterPro" id="IPR013750">
    <property type="entry name" value="GHMP_kinase_C_dom"/>
</dbReference>
<feature type="domain" description="GHMP kinase C-terminal" evidence="6">
    <location>
        <begin position="290"/>
        <end position="369"/>
    </location>
</feature>
<evidence type="ECO:0000259" key="6">
    <source>
        <dbReference type="Pfam" id="PF08544"/>
    </source>
</evidence>
<comment type="caution">
    <text evidence="7">The sequence shown here is derived from an EMBL/GenBank/DDBJ whole genome shotgun (WGS) entry which is preliminary data.</text>
</comment>
<dbReference type="PIRSF" id="PIRSF000530">
    <property type="entry name" value="Galactokinase"/>
    <property type="match status" value="1"/>
</dbReference>
<dbReference type="AlphaFoldDB" id="A0A645BBP5"/>
<keyword evidence="2" id="KW-0547">Nucleotide-binding</keyword>
<evidence type="ECO:0000256" key="3">
    <source>
        <dbReference type="ARBA" id="ARBA00022777"/>
    </source>
</evidence>
<dbReference type="InterPro" id="IPR006206">
    <property type="entry name" value="Mevalonate/galactokinase"/>
</dbReference>
<dbReference type="PANTHER" id="PTHR10457:SF6">
    <property type="entry name" value="GALACTURONOKINASE"/>
    <property type="match status" value="1"/>
</dbReference>
<dbReference type="PRINTS" id="PR00473">
    <property type="entry name" value="GALCTOKINASE"/>
</dbReference>
<evidence type="ECO:0000256" key="4">
    <source>
        <dbReference type="ARBA" id="ARBA00022840"/>
    </source>
</evidence>
<dbReference type="GO" id="GO:0005829">
    <property type="term" value="C:cytosol"/>
    <property type="evidence" value="ECO:0007669"/>
    <property type="project" value="TreeGrafter"/>
</dbReference>
<dbReference type="Gene3D" id="3.30.230.10">
    <property type="match status" value="1"/>
</dbReference>
<keyword evidence="3 7" id="KW-0418">Kinase</keyword>
<evidence type="ECO:0000313" key="7">
    <source>
        <dbReference type="EMBL" id="MPM60603.1"/>
    </source>
</evidence>
<proteinExistence type="predicted"/>
<organism evidence="7">
    <name type="scientific">bioreactor metagenome</name>
    <dbReference type="NCBI Taxonomy" id="1076179"/>
    <lineage>
        <taxon>unclassified sequences</taxon>
        <taxon>metagenomes</taxon>
        <taxon>ecological metagenomes</taxon>
    </lineage>
</organism>
<evidence type="ECO:0000256" key="1">
    <source>
        <dbReference type="ARBA" id="ARBA00022679"/>
    </source>
</evidence>
<dbReference type="SUPFAM" id="SSF54211">
    <property type="entry name" value="Ribosomal protein S5 domain 2-like"/>
    <property type="match status" value="1"/>
</dbReference>
<dbReference type="InterPro" id="IPR000705">
    <property type="entry name" value="Galactokinase"/>
</dbReference>
<dbReference type="EC" id="2.7.1.6" evidence="7"/>
<keyword evidence="4" id="KW-0067">ATP-binding</keyword>
<dbReference type="InterPro" id="IPR006204">
    <property type="entry name" value="GHMP_kinase_N_dom"/>
</dbReference>
<evidence type="ECO:0000256" key="2">
    <source>
        <dbReference type="ARBA" id="ARBA00022741"/>
    </source>
</evidence>
<keyword evidence="1 7" id="KW-0808">Transferase</keyword>
<dbReference type="EMBL" id="VSSQ01017884">
    <property type="protein sequence ID" value="MPM60603.1"/>
    <property type="molecule type" value="Genomic_DNA"/>
</dbReference>
<dbReference type="PANTHER" id="PTHR10457">
    <property type="entry name" value="MEVALONATE KINASE/GALACTOKINASE"/>
    <property type="match status" value="1"/>
</dbReference>
<dbReference type="GO" id="GO:0005524">
    <property type="term" value="F:ATP binding"/>
    <property type="evidence" value="ECO:0007669"/>
    <property type="project" value="UniProtKB-KW"/>
</dbReference>
<dbReference type="GO" id="GO:0006012">
    <property type="term" value="P:galactose metabolic process"/>
    <property type="evidence" value="ECO:0007669"/>
    <property type="project" value="InterPro"/>
</dbReference>
<feature type="domain" description="GHMP kinase N-terminal" evidence="5">
    <location>
        <begin position="93"/>
        <end position="176"/>
    </location>
</feature>
<dbReference type="InterPro" id="IPR006203">
    <property type="entry name" value="GHMP_knse_ATP-bd_CS"/>
</dbReference>
<dbReference type="InterPro" id="IPR014721">
    <property type="entry name" value="Ribsml_uS5_D2-typ_fold_subgr"/>
</dbReference>
<dbReference type="SUPFAM" id="SSF55060">
    <property type="entry name" value="GHMP Kinase, C-terminal domain"/>
    <property type="match status" value="1"/>
</dbReference>
<dbReference type="Pfam" id="PF08544">
    <property type="entry name" value="GHMP_kinases_C"/>
    <property type="match status" value="1"/>
</dbReference>
<protein>
    <submittedName>
        <fullName evidence="7">Galactokinase</fullName>
        <ecNumber evidence="7">2.7.1.6</ecNumber>
    </submittedName>
</protein>
<dbReference type="PROSITE" id="PS00627">
    <property type="entry name" value="GHMP_KINASES_ATP"/>
    <property type="match status" value="1"/>
</dbReference>
<dbReference type="Pfam" id="PF00288">
    <property type="entry name" value="GHMP_kinases_N"/>
    <property type="match status" value="1"/>
</dbReference>
<gene>
    <name evidence="7" type="primary">galK_13</name>
    <name evidence="7" type="ORF">SDC9_107455</name>
</gene>
<accession>A0A645BBP5</accession>
<evidence type="ECO:0000259" key="5">
    <source>
        <dbReference type="Pfam" id="PF00288"/>
    </source>
</evidence>